<dbReference type="InterPro" id="IPR045357">
    <property type="entry name" value="Aminopeptidase_N-like_N"/>
</dbReference>
<feature type="domain" description="Peptidase M1 membrane alanine aminopeptidase" evidence="27">
    <location>
        <begin position="2022"/>
        <end position="2246"/>
    </location>
</feature>
<dbReference type="Gene3D" id="1.25.50.20">
    <property type="match status" value="3"/>
</dbReference>
<evidence type="ECO:0000256" key="5">
    <source>
        <dbReference type="ARBA" id="ARBA00012564"/>
    </source>
</evidence>
<feature type="transmembrane region" description="Helical" evidence="25">
    <location>
        <begin position="2689"/>
        <end position="2707"/>
    </location>
</feature>
<dbReference type="PANTHER" id="PTHR11533">
    <property type="entry name" value="PROTEASE M1 ZINC METALLOPROTEASE"/>
    <property type="match status" value="1"/>
</dbReference>
<keyword evidence="18 25" id="KW-0472">Membrane</keyword>
<feature type="domain" description="ERAP1-like C-terminal" evidence="28">
    <location>
        <begin position="1451"/>
        <end position="1770"/>
    </location>
</feature>
<dbReference type="Gene3D" id="2.60.40.1910">
    <property type="match status" value="3"/>
</dbReference>
<name>A0A6J1Q9I4_9HYME</name>
<dbReference type="FunFam" id="1.25.50.20:FF:000001">
    <property type="entry name" value="Aminopeptidase"/>
    <property type="match status" value="3"/>
</dbReference>
<feature type="domain" description="Peptidase M1 membrane alanine aminopeptidase" evidence="27">
    <location>
        <begin position="1149"/>
        <end position="1371"/>
    </location>
</feature>
<feature type="active site" description="Proton acceptor" evidence="22">
    <location>
        <position position="2095"/>
    </location>
</feature>
<keyword evidence="21" id="KW-0449">Lipoprotein</keyword>
<evidence type="ECO:0000256" key="9">
    <source>
        <dbReference type="ARBA" id="ARBA00022670"/>
    </source>
</evidence>
<evidence type="ECO:0000256" key="2">
    <source>
        <dbReference type="ARBA" id="ARBA00004606"/>
    </source>
</evidence>
<dbReference type="GO" id="GO:0006508">
    <property type="term" value="P:proteolysis"/>
    <property type="evidence" value="ECO:0007669"/>
    <property type="project" value="UniProtKB-KW"/>
</dbReference>
<dbReference type="InterPro" id="IPR024571">
    <property type="entry name" value="ERAP1-like_C_dom"/>
</dbReference>
<comment type="cofactor">
    <cofactor evidence="23">
        <name>Zn(2+)</name>
        <dbReference type="ChEBI" id="CHEBI:29105"/>
    </cofactor>
    <text evidence="23">Binds 1 zinc ion per subunit.</text>
</comment>
<dbReference type="OrthoDB" id="10031169at2759"/>
<evidence type="ECO:0000313" key="31">
    <source>
        <dbReference type="RefSeq" id="XP_024878006.1"/>
    </source>
</evidence>
<feature type="signal peptide" evidence="26">
    <location>
        <begin position="1"/>
        <end position="22"/>
    </location>
</feature>
<evidence type="ECO:0000256" key="3">
    <source>
        <dbReference type="ARBA" id="ARBA00004609"/>
    </source>
</evidence>
<dbReference type="PANTHER" id="PTHR11533:SF290">
    <property type="entry name" value="AMINOPEPTIDASE"/>
    <property type="match status" value="1"/>
</dbReference>
<dbReference type="GO" id="GO:0008270">
    <property type="term" value="F:zinc ion binding"/>
    <property type="evidence" value="ECO:0007669"/>
    <property type="project" value="InterPro"/>
</dbReference>
<evidence type="ECO:0000256" key="26">
    <source>
        <dbReference type="SAM" id="SignalP"/>
    </source>
</evidence>
<evidence type="ECO:0000256" key="16">
    <source>
        <dbReference type="ARBA" id="ARBA00022989"/>
    </source>
</evidence>
<dbReference type="Pfam" id="PF11838">
    <property type="entry name" value="ERAP1_C"/>
    <property type="match status" value="3"/>
</dbReference>
<dbReference type="InterPro" id="IPR001930">
    <property type="entry name" value="Peptidase_M1"/>
</dbReference>
<evidence type="ECO:0000256" key="17">
    <source>
        <dbReference type="ARBA" id="ARBA00023049"/>
    </source>
</evidence>
<dbReference type="Proteomes" id="UP000504618">
    <property type="component" value="Unplaced"/>
</dbReference>
<feature type="binding site" evidence="23">
    <location>
        <position position="2117"/>
    </location>
    <ligand>
        <name>Zn(2+)</name>
        <dbReference type="ChEBI" id="CHEBI:29105"/>
        <note>catalytic</note>
    </ligand>
</feature>
<dbReference type="InterPro" id="IPR014782">
    <property type="entry name" value="Peptidase_M1_dom"/>
</dbReference>
<evidence type="ECO:0000256" key="24">
    <source>
        <dbReference type="PIRSR" id="PIRSR634016-4"/>
    </source>
</evidence>
<dbReference type="CDD" id="cd09601">
    <property type="entry name" value="M1_APN-Q_like"/>
    <property type="match status" value="3"/>
</dbReference>
<dbReference type="GO" id="GO:0042277">
    <property type="term" value="F:peptide binding"/>
    <property type="evidence" value="ECO:0007669"/>
    <property type="project" value="TreeGrafter"/>
</dbReference>
<dbReference type="FunFam" id="2.60.40.1730:FF:000012">
    <property type="entry name" value="Aminopeptidase N"/>
    <property type="match status" value="3"/>
</dbReference>
<dbReference type="GO" id="GO:0098552">
    <property type="term" value="C:side of membrane"/>
    <property type="evidence" value="ECO:0007669"/>
    <property type="project" value="UniProtKB-KW"/>
</dbReference>
<evidence type="ECO:0000256" key="20">
    <source>
        <dbReference type="ARBA" id="ARBA00023180"/>
    </source>
</evidence>
<evidence type="ECO:0000256" key="8">
    <source>
        <dbReference type="ARBA" id="ARBA00022622"/>
    </source>
</evidence>
<evidence type="ECO:0000256" key="18">
    <source>
        <dbReference type="ARBA" id="ARBA00023136"/>
    </source>
</evidence>
<feature type="domain" description="Peptidase M1 membrane alanine aminopeptidase" evidence="27">
    <location>
        <begin position="266"/>
        <end position="492"/>
    </location>
</feature>
<keyword evidence="14 23" id="KW-0862">Zinc</keyword>
<dbReference type="SUPFAM" id="SSF63737">
    <property type="entry name" value="Leukotriene A4 hydrolase N-terminal domain"/>
    <property type="match status" value="3"/>
</dbReference>
<evidence type="ECO:0000313" key="30">
    <source>
        <dbReference type="Proteomes" id="UP000504618"/>
    </source>
</evidence>
<evidence type="ECO:0000256" key="10">
    <source>
        <dbReference type="ARBA" id="ARBA00022692"/>
    </source>
</evidence>
<evidence type="ECO:0000256" key="19">
    <source>
        <dbReference type="ARBA" id="ARBA00023157"/>
    </source>
</evidence>
<dbReference type="InterPro" id="IPR034016">
    <property type="entry name" value="M1_APN-typ"/>
</dbReference>
<dbReference type="Gene3D" id="1.10.390.10">
    <property type="entry name" value="Neutral Protease Domain 2"/>
    <property type="match status" value="3"/>
</dbReference>
<dbReference type="EC" id="3.4.11.2" evidence="5"/>
<feature type="site" description="Transition state stabilizer" evidence="24">
    <location>
        <position position="2180"/>
    </location>
</feature>
<evidence type="ECO:0000256" key="6">
    <source>
        <dbReference type="ARBA" id="ARBA00015611"/>
    </source>
</evidence>
<keyword evidence="31" id="KW-0031">Aminopeptidase</keyword>
<keyword evidence="13" id="KW-0378">Hydrolase</keyword>
<dbReference type="GeneID" id="112458548"/>
<dbReference type="GO" id="GO:0005737">
    <property type="term" value="C:cytoplasm"/>
    <property type="evidence" value="ECO:0007669"/>
    <property type="project" value="TreeGrafter"/>
</dbReference>
<dbReference type="GO" id="GO:0005886">
    <property type="term" value="C:plasma membrane"/>
    <property type="evidence" value="ECO:0007669"/>
    <property type="project" value="UniProtKB-SubCell"/>
</dbReference>
<dbReference type="InterPro" id="IPR050344">
    <property type="entry name" value="Peptidase_M1_aminopeptidases"/>
</dbReference>
<accession>A0A6J1Q9I4</accession>
<dbReference type="Gene3D" id="2.60.40.1730">
    <property type="entry name" value="tricorn interacting facor f3 domain"/>
    <property type="match status" value="3"/>
</dbReference>
<keyword evidence="15" id="KW-0735">Signal-anchor</keyword>
<keyword evidence="16 25" id="KW-1133">Transmembrane helix</keyword>
<dbReference type="SUPFAM" id="SSF55486">
    <property type="entry name" value="Metalloproteases ('zincins'), catalytic domain"/>
    <property type="match status" value="3"/>
</dbReference>
<evidence type="ECO:0000256" key="13">
    <source>
        <dbReference type="ARBA" id="ARBA00022801"/>
    </source>
</evidence>
<evidence type="ECO:0000256" key="11">
    <source>
        <dbReference type="ARBA" id="ARBA00022723"/>
    </source>
</evidence>
<feature type="binding site" evidence="23">
    <location>
        <position position="2098"/>
    </location>
    <ligand>
        <name>Zn(2+)</name>
        <dbReference type="ChEBI" id="CHEBI:29105"/>
        <note>catalytic</note>
    </ligand>
</feature>
<reference evidence="31" key="1">
    <citation type="submission" date="2025-08" db="UniProtKB">
        <authorList>
            <consortium name="RefSeq"/>
        </authorList>
    </citation>
    <scope>IDENTIFICATION</scope>
    <source>
        <tissue evidence="31">Whole body</tissue>
    </source>
</reference>
<dbReference type="InterPro" id="IPR027268">
    <property type="entry name" value="Peptidase_M4/M1_CTD_sf"/>
</dbReference>
<evidence type="ECO:0000256" key="1">
    <source>
        <dbReference type="ARBA" id="ARBA00000098"/>
    </source>
</evidence>
<keyword evidence="20" id="KW-0325">Glycoprotein</keyword>
<feature type="domain" description="ERAP1-like C-terminal" evidence="28">
    <location>
        <begin position="2326"/>
        <end position="2651"/>
    </location>
</feature>
<evidence type="ECO:0000256" key="4">
    <source>
        <dbReference type="ARBA" id="ARBA00010136"/>
    </source>
</evidence>
<dbReference type="PRINTS" id="PR00756">
    <property type="entry name" value="ALADIPTASE"/>
</dbReference>
<evidence type="ECO:0000256" key="21">
    <source>
        <dbReference type="ARBA" id="ARBA00023288"/>
    </source>
</evidence>
<dbReference type="GO" id="GO:0070006">
    <property type="term" value="F:metalloaminopeptidase activity"/>
    <property type="evidence" value="ECO:0007669"/>
    <property type="project" value="TreeGrafter"/>
</dbReference>
<evidence type="ECO:0000256" key="25">
    <source>
        <dbReference type="SAM" id="Phobius"/>
    </source>
</evidence>
<dbReference type="GO" id="GO:0016285">
    <property type="term" value="F:alanyl aminopeptidase activity"/>
    <property type="evidence" value="ECO:0007669"/>
    <property type="project" value="UniProtKB-EC"/>
</dbReference>
<proteinExistence type="inferred from homology"/>
<feature type="binding site" evidence="23">
    <location>
        <position position="2094"/>
    </location>
    <ligand>
        <name>Zn(2+)</name>
        <dbReference type="ChEBI" id="CHEBI:29105"/>
        <note>catalytic</note>
    </ligand>
</feature>
<dbReference type="RefSeq" id="XP_024878006.1">
    <property type="nucleotide sequence ID" value="XM_025022238.1"/>
</dbReference>
<comment type="catalytic activity">
    <reaction evidence="1">
        <text>Release of an N-terminal amino acid, Xaa-|-Yaa- from a peptide, amide or arylamide. Xaa is preferably Ala, but may be most amino acids including Pro (slow action). When a terminal hydrophobic residue is followed by a prolyl residue, the two may be released as an intact Xaa-Pro dipeptide.</text>
        <dbReference type="EC" id="3.4.11.2"/>
    </reaction>
</comment>
<feature type="domain" description="Aminopeptidase N-like N-terminal" evidence="29">
    <location>
        <begin position="930"/>
        <end position="1115"/>
    </location>
</feature>
<keyword evidence="10 25" id="KW-0812">Transmembrane</keyword>
<dbReference type="FunFam" id="1.10.390.10:FF:000019">
    <property type="entry name" value="Aminopeptidase"/>
    <property type="match status" value="3"/>
</dbReference>
<dbReference type="GO" id="GO:0005615">
    <property type="term" value="C:extracellular space"/>
    <property type="evidence" value="ECO:0007669"/>
    <property type="project" value="TreeGrafter"/>
</dbReference>
<evidence type="ECO:0000259" key="27">
    <source>
        <dbReference type="Pfam" id="PF01433"/>
    </source>
</evidence>
<keyword evidence="8" id="KW-0336">GPI-anchor</keyword>
<organism evidence="30 31">
    <name type="scientific">Temnothorax curvispinosus</name>
    <dbReference type="NCBI Taxonomy" id="300111"/>
    <lineage>
        <taxon>Eukaryota</taxon>
        <taxon>Metazoa</taxon>
        <taxon>Ecdysozoa</taxon>
        <taxon>Arthropoda</taxon>
        <taxon>Hexapoda</taxon>
        <taxon>Insecta</taxon>
        <taxon>Pterygota</taxon>
        <taxon>Neoptera</taxon>
        <taxon>Endopterygota</taxon>
        <taxon>Hymenoptera</taxon>
        <taxon>Apocrita</taxon>
        <taxon>Aculeata</taxon>
        <taxon>Formicoidea</taxon>
        <taxon>Formicidae</taxon>
        <taxon>Myrmicinae</taxon>
        <taxon>Temnothorax</taxon>
    </lineage>
</organism>
<evidence type="ECO:0000256" key="23">
    <source>
        <dbReference type="PIRSR" id="PIRSR634016-3"/>
    </source>
</evidence>
<evidence type="ECO:0000256" key="7">
    <source>
        <dbReference type="ARBA" id="ARBA00022475"/>
    </source>
</evidence>
<dbReference type="GO" id="GO:0043171">
    <property type="term" value="P:peptide catabolic process"/>
    <property type="evidence" value="ECO:0007669"/>
    <property type="project" value="TreeGrafter"/>
</dbReference>
<evidence type="ECO:0000259" key="28">
    <source>
        <dbReference type="Pfam" id="PF11838"/>
    </source>
</evidence>
<evidence type="ECO:0000256" key="14">
    <source>
        <dbReference type="ARBA" id="ARBA00022833"/>
    </source>
</evidence>
<keyword evidence="19" id="KW-1015">Disulfide bond</keyword>
<sequence length="2708" mass="314294">MMILREHLLLCTLITLLSGNVADKSPFYDGTLAQNEDLSQNDESIYYRLPTNIKPISYDIKLIPNLDNFTFTGYVKIEAVVENRTDKVILHVGNLKIESANVQTYLPNPATVYDNVTEKYTINLPNIVEKGKRLTISMGYNGVLSDNMIGFYRSSYFDKNGQIKWLAATQFQTTHARHAFPCFDEPSFKAKFTIRIARDDKYKCLSNMKLEKSERLKPGAKIWDIFKESIPMSTYLVAFVISEFSSLGSDSFKVWSKPSTINQAEYALTIGKKALELYQKKFNESYTLEKTDMVAVPDFAAGAMENWGLVTYRESRMLYDKKESSATAQQSVASVIAHELTHMWFGNLVTPEWWSYLWLSEAFARYYQYFGTAELEPKWNMEDQFVVEQHQSALIADGLESSLPMTREVSSKSHVAGIADTITYNKGASIVRMMNLVFGNDVFEDALRSYIQNNKEKGLGNPDALWIAIKSQTDKLTNPWQKIDVKKEMDTWTTKAGYPVISIAINDNGIFNITQERFLLRNLYNTTTDITWSVPLTFATQSKSDFTNTIPKYWLTTKKSTANLKVNPEDWVIFNVQSSGFYRVNYDKRGWQKIINILKTKNLNEIHVLNRAAIVDDLLNLGRAGYQNYDMILDGLLYLQRETNYLPFKAAFNGLEYLKKRFTGYNLEHSLLKMYVLSLIDNINVKIGYEDREKDDRLTVLLRREVNNWLCNFDDNECVRIYTDKFKQWKAKKANSRIKPNERTTAYCVAIRHGTSDDWEFLWKEYFNSNHAADQTVILNALGCSQNKAILEKYLKYAITSYEKSRIRKQDSTTVFAAVYNSGLLGAEYVLDFVEKHHKEMEAYYGGQGTIATILDGASQRLSTIELVNKFEKLINNHKADFASIQKSLESSLRIAKYELQWYRSYSPSIIRWLQVRDNIAHRLPTNISPKRYIISVTPYLETGNFTVDGKVTIEADVKQPTTQITLHSSEITYQDISVKANQKEVKVLKKKLIDRYDFCVIYLEQEVTAGTKLTIDIKYTSNLNPPEHRGFYKSSYVNEKGETRWLAASHLEPVGARRMFPCFDEPAMKAIFTVQVSVPLDYEAISNTIWREIIRGGDRHLYIFFDSVLMSTYLVALVVSDFESKSVKVKETELAVYARPNAINQTDYALSVMSPLLNFFETTYKQKYQLNKLFMAALPDFGAGAMENWGLLTYKEPYMLYDENHSPVTNKQDIRNVIAHEISHQWFGNLVSPLWWKYLWLNEGFARYFEYHAPARAFNDKTLESQFVVNEVHSAFRADSSKSTHPMSHDVTTVREIRSIFDTITYDKGGTILRMVEKTYGTVVFNNALIDYLNKRQYNVATPEDLYASLQLQVNEKGIKDNIKAILDTWTTQSGYPVVKVNVTKNAILLEQNRFFFKEEENNSDKTIWHIPIQWAQIQNSADYFDTRPKFWLTSKTINHPIRNPSNSLLIFNTQQSGYYRVNYNKDHWMKIIDYLKNKDIRPIHETNRAALIDDLMNLARANYIDYKTVISAITYLERENNYFPWRAFFNNLPYLDNRFAGRDIEGIYKKWLTSLIEKLYARLGFEDNNKDDDLTKMLRIHTRKWACKLDVADCKFYAAKYFQLKQHSKTIPPNYRDVVYCTAMRMDKTNKTYNFLWEEYLNSKVTTDKLVILSSLACSENKDVLETLLRDAVTENSNIRYQDSAKVFSNVYDASLTGVEVVMKVIETNYDDILHRHFNDHTKIANIVNALASRLSTYNLYDQYQKLLKWLTNKEPEFKKSVDSYLATAKYEFDWYEKKVPVIFETLDNLFPSNTYRLPKTLAPKLYDIYLTPDMEEGVFEGVVKIHITVREDTTLIALNSHKLNISSITIFRNGTEIKMLNSTEHIPQQLRIYLANYVHTNEEIIAEIHFNGILNDDMNGFYRSSYFDRNGVQHWLATTQFEPTYARQAFPCFDEPAFKSKFTINIQRLNHYNSRSNMELKSETKKNDNYMLDTFHTTSVDMSTYLVAFVVSEFKSVDNPENATFNVWGRPEVVAHGEYAQNIGVKLLDELQNITDIDYPLPKLDLVGIPDFSMGAMENWGLVTFREYGVFYNNKEATSTYERYIITTIAHELTHMWFGNLVTCDWWDYIWLNEGFAQYFEWFTSDRILPEYKFMDQFVVYELHPALSIDASISTHPMTNPVRTPEEIAGAFDGITYGKSASVLRMIFNAFDQEAHILALRDYLTKQKYRTARPTDLWESFESFISIPIGNRNASVEEVMNTWTNQPGYPVVNAKLSNSILTLTQERFLVNRNTTGNEFYWIPIDIVVPSDMLSEYIDTTLKHKGLWLGPNPLRVYINPINDWFIVNYKQTGFYRVNYDTSSWKILIAKLNNKGFEAIHVLNRAQIIDDLFNLARANYVEYELLMDASKYLAQETHHLPWKAFFNGLSFIYRRFEQQSSQKELNEYVLKLLSNMYNRLGFSDRNDDTYLDKLNREIILQWACQLNKTDCVNTAKKLFMQWRKDNSVRIPTNARPAIYCTAIKEGQTDDWEFLWSQYLLTNFATEKKIIINALGCSTNETVLQNYLEKAIEKYDPASAAIRRQDVSAVFASVYNAGPIGVNVTLNFLTTYTTALYQYFGRWDEVADLFVNVASQISSEDQYKTLVDFVVHDITVYPPSMRTKLLSAVTTVETNLFWYKNNGHKIQKWILSINPEIEPKPDSSTRLESLNIVFTTLIALIAYLLNYY</sequence>
<protein>
    <recommendedName>
        <fullName evidence="6">Aminopeptidase N</fullName>
        <ecNumber evidence="5">3.4.11.2</ecNumber>
    </recommendedName>
</protein>
<dbReference type="FunFam" id="2.60.40.1910:FF:000008">
    <property type="entry name" value="Aminopeptidase"/>
    <property type="match status" value="2"/>
</dbReference>
<feature type="chain" id="PRO_5026924551" description="Aminopeptidase N" evidence="26">
    <location>
        <begin position="23"/>
        <end position="2708"/>
    </location>
</feature>
<gene>
    <name evidence="31" type="primary">LOC112458548</name>
</gene>
<evidence type="ECO:0000256" key="15">
    <source>
        <dbReference type="ARBA" id="ARBA00022968"/>
    </source>
</evidence>
<keyword evidence="9" id="KW-0645">Protease</keyword>
<dbReference type="InterPro" id="IPR042097">
    <property type="entry name" value="Aminopeptidase_N-like_N_sf"/>
</dbReference>
<keyword evidence="7" id="KW-1003">Cell membrane</keyword>
<keyword evidence="11 23" id="KW-0479">Metal-binding</keyword>
<keyword evidence="30" id="KW-1185">Reference proteome</keyword>
<evidence type="ECO:0000256" key="22">
    <source>
        <dbReference type="PIRSR" id="PIRSR634016-1"/>
    </source>
</evidence>
<dbReference type="Pfam" id="PF17900">
    <property type="entry name" value="Peptidase_M1_N"/>
    <property type="match status" value="3"/>
</dbReference>
<feature type="domain" description="Aminopeptidase N-like N-terminal" evidence="29">
    <location>
        <begin position="54"/>
        <end position="236"/>
    </location>
</feature>
<evidence type="ECO:0000256" key="12">
    <source>
        <dbReference type="ARBA" id="ARBA00022729"/>
    </source>
</evidence>
<feature type="domain" description="ERAP1-like C-terminal" evidence="28">
    <location>
        <begin position="571"/>
        <end position="893"/>
    </location>
</feature>
<feature type="domain" description="Aminopeptidase N-like N-terminal" evidence="29">
    <location>
        <begin position="1806"/>
        <end position="1989"/>
    </location>
</feature>
<dbReference type="Pfam" id="PF01433">
    <property type="entry name" value="Peptidase_M1"/>
    <property type="match status" value="3"/>
</dbReference>
<keyword evidence="17" id="KW-0482">Metalloprotease</keyword>
<keyword evidence="12 26" id="KW-0732">Signal</keyword>
<comment type="subcellular location">
    <subcellularLocation>
        <location evidence="3">Cell membrane</location>
        <topology evidence="3">Lipid-anchor</topology>
        <topology evidence="3">GPI-anchor</topology>
    </subcellularLocation>
    <subcellularLocation>
        <location evidence="2">Membrane</location>
        <topology evidence="2">Single-pass type II membrane protein</topology>
    </subcellularLocation>
</comment>
<evidence type="ECO:0000259" key="29">
    <source>
        <dbReference type="Pfam" id="PF17900"/>
    </source>
</evidence>
<comment type="similarity">
    <text evidence="4">Belongs to the peptidase M1 family.</text>
</comment>